<dbReference type="PROSITE" id="PS50928">
    <property type="entry name" value="ABC_TM1"/>
    <property type="match status" value="1"/>
</dbReference>
<dbReference type="PANTHER" id="PTHR42727">
    <property type="entry name" value="PHOSPHATE TRANSPORT SYSTEM PERMEASE PROTEIN"/>
    <property type="match status" value="1"/>
</dbReference>
<dbReference type="CDD" id="cd06261">
    <property type="entry name" value="TM_PBP2"/>
    <property type="match status" value="1"/>
</dbReference>
<keyword evidence="2" id="KW-0997">Cell inner membrane</keyword>
<organism evidence="8 9">
    <name type="scientific">Izhakiella australiensis</name>
    <dbReference type="NCBI Taxonomy" id="1926881"/>
    <lineage>
        <taxon>Bacteria</taxon>
        <taxon>Pseudomonadati</taxon>
        <taxon>Pseudomonadota</taxon>
        <taxon>Gammaproteobacteria</taxon>
        <taxon>Enterobacterales</taxon>
        <taxon>Erwiniaceae</taxon>
        <taxon>Izhakiella</taxon>
    </lineage>
</organism>
<feature type="transmembrane region" description="Helical" evidence="6">
    <location>
        <begin position="515"/>
        <end position="536"/>
    </location>
</feature>
<evidence type="ECO:0000256" key="5">
    <source>
        <dbReference type="ARBA" id="ARBA00023136"/>
    </source>
</evidence>
<evidence type="ECO:0000256" key="3">
    <source>
        <dbReference type="ARBA" id="ARBA00022692"/>
    </source>
</evidence>
<evidence type="ECO:0000313" key="9">
    <source>
        <dbReference type="Proteomes" id="UP000190667"/>
    </source>
</evidence>
<reference evidence="8 9" key="1">
    <citation type="submission" date="2016-12" db="EMBL/GenBank/DDBJ databases">
        <title>Izhakiella australiana sp. nov. of genus Izhakiella isolated from Australian desert.</title>
        <authorList>
            <person name="Ji M."/>
        </authorList>
    </citation>
    <scope>NUCLEOTIDE SEQUENCE [LARGE SCALE GENOMIC DNA]</scope>
    <source>
        <strain evidence="8 9">D4N98</strain>
    </source>
</reference>
<protein>
    <submittedName>
        <fullName evidence="8">Phosphate ABC transporter permease</fullName>
    </submittedName>
</protein>
<sequence length="711" mass="78092">MADNRIPVSFNDKSRQRIDRLTRRLVSVCGIGILLVMLVLFFWLVWVVTPLFISPSLYSQSKGQIWQQDSAVAGGINSGQQWTWRIGSEGKGRFLPLDAGPPPAATNLSAAVKLAASDQRDGSTVLIDRQGDLYLVMPDFSSERPQWRFPLGAAPLMRAMGTARAASLTRLADNSWQLVLAQPQTVQVFRFAAGDRPQTLSISAAGVDQLVQSPDGGFIYALAGAELNVWQRGDSGFRLRDDLRLPSAPRQMALLSGGRSLLLADDKGVSQWFDITGDSAIRLQQIRTFPDSGDSGRVIVEAQRRVFATLSAQGELRLFASKQYQPLLQRQLAPGITAAWFAPQGNGLWVERQDNWQYYSLNNPWPDISWRNFWQKIWYENYPAPDYVWQSTAAEDNYQGKYSLVPLISGTLKAALMAMVIATPLALAAAMYTAWFMSPRMRRYVKPGIEMMGALPTVVVGLIASFWLAPLLAQRMSGIIMLPFLLAGGLLLMHPLSTLSVKRGWRWLFAPGREMLLLFPLLLLVIAFSLLAIPWLERLIWPQGLLACWGINYQSGNLLVAAIAMGFALVPLIFTLAEDALFSVPVSLANGSLALGATSWQTLRRVILPGASAGIFAALMIGFGRAMGETMIVLMATSNTPQTGGSLFSGLRTLSANVAIEMPEAAAGSAHYRILFLSALILLMFTLLVNTLAELLRQRLRARFAAGEGLE</sequence>
<keyword evidence="5 6" id="KW-0472">Membrane</keyword>
<comment type="subcellular location">
    <subcellularLocation>
        <location evidence="1">Cell inner membrane</location>
        <topology evidence="1">Multi-pass membrane protein</topology>
    </subcellularLocation>
    <subcellularLocation>
        <location evidence="6">Cell membrane</location>
        <topology evidence="6">Multi-pass membrane protein</topology>
    </subcellularLocation>
</comment>
<name>A0A1S8YJC4_9GAMM</name>
<dbReference type="STRING" id="1926881.BTJ39_15260"/>
<feature type="transmembrane region" description="Helical" evidence="6">
    <location>
        <begin position="449"/>
        <end position="469"/>
    </location>
</feature>
<dbReference type="SUPFAM" id="SSF50969">
    <property type="entry name" value="YVTN repeat-like/Quinoprotein amine dehydrogenase"/>
    <property type="match status" value="1"/>
</dbReference>
<dbReference type="SUPFAM" id="SSF161098">
    <property type="entry name" value="MetI-like"/>
    <property type="match status" value="2"/>
</dbReference>
<dbReference type="PANTHER" id="PTHR42727:SF1">
    <property type="entry name" value="PHOSPHATE TRANSPORT SYSTEM PERMEASE"/>
    <property type="match status" value="1"/>
</dbReference>
<comment type="similarity">
    <text evidence="6">Belongs to the binding-protein-dependent transport system permease family.</text>
</comment>
<dbReference type="AlphaFoldDB" id="A0A1S8YJC4"/>
<dbReference type="InterPro" id="IPR000515">
    <property type="entry name" value="MetI-like"/>
</dbReference>
<dbReference type="RefSeq" id="WP_078003554.1">
    <property type="nucleotide sequence ID" value="NZ_MRUL01000011.1"/>
</dbReference>
<keyword evidence="2" id="KW-1003">Cell membrane</keyword>
<keyword evidence="4 6" id="KW-1133">Transmembrane helix</keyword>
<feature type="transmembrane region" description="Helical" evidence="6">
    <location>
        <begin position="475"/>
        <end position="494"/>
    </location>
</feature>
<dbReference type="InterPro" id="IPR035906">
    <property type="entry name" value="MetI-like_sf"/>
</dbReference>
<evidence type="ECO:0000256" key="6">
    <source>
        <dbReference type="RuleBase" id="RU363032"/>
    </source>
</evidence>
<dbReference type="EMBL" id="MRUL01000011">
    <property type="protein sequence ID" value="OON39005.1"/>
    <property type="molecule type" value="Genomic_DNA"/>
</dbReference>
<dbReference type="OrthoDB" id="9785113at2"/>
<feature type="transmembrane region" description="Helical" evidence="6">
    <location>
        <begin position="672"/>
        <end position="693"/>
    </location>
</feature>
<keyword evidence="3 6" id="KW-0812">Transmembrane</keyword>
<feature type="domain" description="ABC transmembrane type-1" evidence="7">
    <location>
        <begin position="408"/>
        <end position="693"/>
    </location>
</feature>
<evidence type="ECO:0000256" key="1">
    <source>
        <dbReference type="ARBA" id="ARBA00004429"/>
    </source>
</evidence>
<dbReference type="InterPro" id="IPR011044">
    <property type="entry name" value="Quino_amine_DH_bsu"/>
</dbReference>
<evidence type="ECO:0000256" key="4">
    <source>
        <dbReference type="ARBA" id="ARBA00022989"/>
    </source>
</evidence>
<comment type="caution">
    <text evidence="8">The sequence shown here is derived from an EMBL/GenBank/DDBJ whole genome shotgun (WGS) entry which is preliminary data.</text>
</comment>
<feature type="transmembrane region" description="Helical" evidence="6">
    <location>
        <begin position="414"/>
        <end position="437"/>
    </location>
</feature>
<feature type="transmembrane region" description="Helical" evidence="6">
    <location>
        <begin position="556"/>
        <end position="577"/>
    </location>
</feature>
<dbReference type="GO" id="GO:0005886">
    <property type="term" value="C:plasma membrane"/>
    <property type="evidence" value="ECO:0007669"/>
    <property type="project" value="UniProtKB-SubCell"/>
</dbReference>
<evidence type="ECO:0000259" key="7">
    <source>
        <dbReference type="PROSITE" id="PS50928"/>
    </source>
</evidence>
<keyword evidence="9" id="KW-1185">Reference proteome</keyword>
<feature type="transmembrane region" description="Helical" evidence="6">
    <location>
        <begin position="606"/>
        <end position="627"/>
    </location>
</feature>
<evidence type="ECO:0000256" key="2">
    <source>
        <dbReference type="ARBA" id="ARBA00022519"/>
    </source>
</evidence>
<gene>
    <name evidence="8" type="ORF">BTJ39_15260</name>
</gene>
<keyword evidence="6" id="KW-0813">Transport</keyword>
<feature type="transmembrane region" description="Helical" evidence="6">
    <location>
        <begin position="25"/>
        <end position="46"/>
    </location>
</feature>
<proteinExistence type="inferred from homology"/>
<dbReference type="GO" id="GO:0055085">
    <property type="term" value="P:transmembrane transport"/>
    <property type="evidence" value="ECO:0007669"/>
    <property type="project" value="InterPro"/>
</dbReference>
<dbReference type="Gene3D" id="1.10.3720.10">
    <property type="entry name" value="MetI-like"/>
    <property type="match status" value="1"/>
</dbReference>
<evidence type="ECO:0000313" key="8">
    <source>
        <dbReference type="EMBL" id="OON39005.1"/>
    </source>
</evidence>
<dbReference type="Pfam" id="PF00528">
    <property type="entry name" value="BPD_transp_1"/>
    <property type="match status" value="1"/>
</dbReference>
<accession>A0A1S8YJC4</accession>
<dbReference type="Proteomes" id="UP000190667">
    <property type="component" value="Unassembled WGS sequence"/>
</dbReference>